<proteinExistence type="inferred from homology"/>
<dbReference type="GO" id="GO:0043531">
    <property type="term" value="F:ADP binding"/>
    <property type="evidence" value="ECO:0007669"/>
    <property type="project" value="InterPro"/>
</dbReference>
<sequence length="951" mass="107615">MNLAVAAVSSIIPMLGRLLTKEYNLQKSAKEDVKYLQRELMSMHAALRAIAEVPPDQLPWQDMLWAGDITELSHDIKDLLESFDACVAGSVPPPDAGYFQVLKVKMANLFKMAKVRREIATAVKGVKEHVQEVANRDDRYRCRGGGAAPRTTTTIDPLLLVLYGNQKTVGMDAARDKIMAKLVHGATGLQILSIVGFGGLGKTTLAKAVYDMAAKIKYDCRVFVSVSRNPDIRKIFRKLLFQFDVETYIRFNQTELDETQLISLLRQSIGAKRYLIVVDDIWDTNAWGLISLAFMDNNTRSRIITTTRNFDVSRACCSFDNELIHTMEPLSEGDSKKLFYERIFASETGCPPELEQVSTEILKKCAGVPLAIIALAGHLTSNQQIKPEGQWHDLLNSIGRGLTNGGSVEHMKKILSFSYYDLPSHLKTCLLYLSIFPEDYYIDKTRLVKRWIAEGFIQGEDLFELGESYFNELVNRSMIQPINIDTDGRAKGCRVHDMMLDLICDLSSENNFISILDTIKGDWSFKRNMRRLSLQKRMTELTSTQLSTTSMSQVRSFTVFSPAINQMLSLSLFKVLRVLDLEDCNLGNDRGLNLHCVGNLLQLRYLGLRDTKLREIPTEIGNLRLLQILDLHGVDAEKLPTGVVGLSYLMFLHLRENTDLPVGYRNLTFLQELTKANFSDDMEGLRFLTELRVLSFSWPSGCGPDKIDILVNSLRNLEKLQSLEITSESIDLMESSWMPYPAQQLRRLVLHGWFHNLPGFISSSWHPRLSYLWIEVRKLQPWDIHDLGTLPALRYLYLKSILDTAMEERATQSSPLNIDGFPCATECWFEGVTVNPLGFRPGTMPMVRCLAFGAQVWNILDIRHSIRSCTLPWKGVPRKAPRLILMDSLARQSAGSKLRSMGGVIDFVAISFIFNVLSSQSAPPALLLHCSFGVKKKFCLPRKEDKKRKVW</sequence>
<dbReference type="InterPro" id="IPR036388">
    <property type="entry name" value="WH-like_DNA-bd_sf"/>
</dbReference>
<dbReference type="InterPro" id="IPR038005">
    <property type="entry name" value="RX-like_CC"/>
</dbReference>
<dbReference type="Pfam" id="PF00931">
    <property type="entry name" value="NB-ARC"/>
    <property type="match status" value="1"/>
</dbReference>
<dbReference type="InterPro" id="IPR058922">
    <property type="entry name" value="WHD_DRP"/>
</dbReference>
<dbReference type="SUPFAM" id="SSF52540">
    <property type="entry name" value="P-loop containing nucleoside triphosphate hydrolases"/>
    <property type="match status" value="1"/>
</dbReference>
<dbReference type="Gene3D" id="1.10.8.430">
    <property type="entry name" value="Helical domain of apoptotic protease-activating factors"/>
    <property type="match status" value="1"/>
</dbReference>
<dbReference type="Pfam" id="PF18052">
    <property type="entry name" value="Rx_N"/>
    <property type="match status" value="1"/>
</dbReference>
<evidence type="ECO:0000259" key="9">
    <source>
        <dbReference type="Pfam" id="PF23559"/>
    </source>
</evidence>
<keyword evidence="5" id="KW-0611">Plant defense</keyword>
<organism evidence="11">
    <name type="scientific">Aegilops tauschii</name>
    <name type="common">Tausch's goatgrass</name>
    <name type="synonym">Aegilops squarrosa</name>
    <dbReference type="NCBI Taxonomy" id="37682"/>
    <lineage>
        <taxon>Eukaryota</taxon>
        <taxon>Viridiplantae</taxon>
        <taxon>Streptophyta</taxon>
        <taxon>Embryophyta</taxon>
        <taxon>Tracheophyta</taxon>
        <taxon>Spermatophyta</taxon>
        <taxon>Magnoliopsida</taxon>
        <taxon>Liliopsida</taxon>
        <taxon>Poales</taxon>
        <taxon>Poaceae</taxon>
        <taxon>BOP clade</taxon>
        <taxon>Pooideae</taxon>
        <taxon>Triticodae</taxon>
        <taxon>Triticeae</taxon>
        <taxon>Triticinae</taxon>
        <taxon>Aegilops</taxon>
    </lineage>
</organism>
<keyword evidence="4" id="KW-0547">Nucleotide-binding</keyword>
<comment type="similarity">
    <text evidence="1">Belongs to the disease resistance NB-LRR family.</text>
</comment>
<feature type="domain" description="Disease resistance R13L4/SHOC-2-like LRR" evidence="10">
    <location>
        <begin position="553"/>
        <end position="860"/>
    </location>
</feature>
<feature type="domain" description="NB-ARC" evidence="7">
    <location>
        <begin position="175"/>
        <end position="346"/>
    </location>
</feature>
<protein>
    <submittedName>
        <fullName evidence="11">Disease resistance protein RPM1</fullName>
    </submittedName>
</protein>
<accession>M8AVT9</accession>
<dbReference type="Pfam" id="PF23598">
    <property type="entry name" value="LRR_14"/>
    <property type="match status" value="1"/>
</dbReference>
<evidence type="ECO:0000256" key="2">
    <source>
        <dbReference type="ARBA" id="ARBA00022614"/>
    </source>
</evidence>
<keyword evidence="2" id="KW-0433">Leucine-rich repeat</keyword>
<evidence type="ECO:0000259" key="8">
    <source>
        <dbReference type="Pfam" id="PF18052"/>
    </source>
</evidence>
<dbReference type="AlphaFoldDB" id="M8AVT9"/>
<dbReference type="InterPro" id="IPR055414">
    <property type="entry name" value="LRR_R13L4/SHOC2-like"/>
</dbReference>
<evidence type="ECO:0000256" key="5">
    <source>
        <dbReference type="ARBA" id="ARBA00022821"/>
    </source>
</evidence>
<dbReference type="InterPro" id="IPR042197">
    <property type="entry name" value="Apaf_helical"/>
</dbReference>
<keyword evidence="6" id="KW-0175">Coiled coil</keyword>
<dbReference type="InterPro" id="IPR002182">
    <property type="entry name" value="NB-ARC"/>
</dbReference>
<dbReference type="GO" id="GO:0002758">
    <property type="term" value="P:innate immune response-activating signaling pathway"/>
    <property type="evidence" value="ECO:0007669"/>
    <property type="project" value="UniProtKB-ARBA"/>
</dbReference>
<dbReference type="Gene3D" id="3.80.10.10">
    <property type="entry name" value="Ribonuclease Inhibitor"/>
    <property type="match status" value="1"/>
</dbReference>
<dbReference type="PANTHER" id="PTHR23155:SF1116">
    <property type="entry name" value="OS12G0273300 PROTEIN"/>
    <property type="match status" value="1"/>
</dbReference>
<evidence type="ECO:0000256" key="1">
    <source>
        <dbReference type="ARBA" id="ARBA00008894"/>
    </source>
</evidence>
<evidence type="ECO:0000259" key="7">
    <source>
        <dbReference type="Pfam" id="PF00931"/>
    </source>
</evidence>
<dbReference type="InterPro" id="IPR032675">
    <property type="entry name" value="LRR_dom_sf"/>
</dbReference>
<evidence type="ECO:0000256" key="6">
    <source>
        <dbReference type="ARBA" id="ARBA00023054"/>
    </source>
</evidence>
<evidence type="ECO:0000256" key="4">
    <source>
        <dbReference type="ARBA" id="ARBA00022741"/>
    </source>
</evidence>
<reference evidence="11" key="1">
    <citation type="submission" date="2015-06" db="UniProtKB">
        <authorList>
            <consortium name="EnsemblPlants"/>
        </authorList>
    </citation>
    <scope>IDENTIFICATION</scope>
</reference>
<evidence type="ECO:0000259" key="10">
    <source>
        <dbReference type="Pfam" id="PF23598"/>
    </source>
</evidence>
<dbReference type="PANTHER" id="PTHR23155">
    <property type="entry name" value="DISEASE RESISTANCE PROTEIN RP"/>
    <property type="match status" value="1"/>
</dbReference>
<dbReference type="Gene3D" id="3.40.50.300">
    <property type="entry name" value="P-loop containing nucleotide triphosphate hydrolases"/>
    <property type="match status" value="1"/>
</dbReference>
<dbReference type="InterPro" id="IPR044974">
    <property type="entry name" value="Disease_R_plants"/>
</dbReference>
<name>M8AVT9_AEGTA</name>
<keyword evidence="3" id="KW-0677">Repeat</keyword>
<dbReference type="Pfam" id="PF23559">
    <property type="entry name" value="WHD_DRP"/>
    <property type="match status" value="1"/>
</dbReference>
<dbReference type="FunFam" id="1.10.10.10:FF:000322">
    <property type="entry name" value="Probable disease resistance protein At1g63360"/>
    <property type="match status" value="1"/>
</dbReference>
<evidence type="ECO:0000313" key="11">
    <source>
        <dbReference type="EnsemblPlants" id="EMT08587"/>
    </source>
</evidence>
<feature type="domain" description="Disease resistance N-terminal" evidence="8">
    <location>
        <begin position="7"/>
        <end position="88"/>
    </location>
</feature>
<dbReference type="SUPFAM" id="SSF52058">
    <property type="entry name" value="L domain-like"/>
    <property type="match status" value="1"/>
</dbReference>
<dbReference type="GO" id="GO:0042742">
    <property type="term" value="P:defense response to bacterium"/>
    <property type="evidence" value="ECO:0007669"/>
    <property type="project" value="UniProtKB-ARBA"/>
</dbReference>
<dbReference type="PRINTS" id="PR00364">
    <property type="entry name" value="DISEASERSIST"/>
</dbReference>
<dbReference type="InterPro" id="IPR027417">
    <property type="entry name" value="P-loop_NTPase"/>
</dbReference>
<dbReference type="Gene3D" id="1.10.10.10">
    <property type="entry name" value="Winged helix-like DNA-binding domain superfamily/Winged helix DNA-binding domain"/>
    <property type="match status" value="1"/>
</dbReference>
<evidence type="ECO:0000256" key="3">
    <source>
        <dbReference type="ARBA" id="ARBA00022737"/>
    </source>
</evidence>
<dbReference type="GO" id="GO:0009626">
    <property type="term" value="P:plant-type hypersensitive response"/>
    <property type="evidence" value="ECO:0007669"/>
    <property type="project" value="UniProtKB-ARBA"/>
</dbReference>
<dbReference type="Gene3D" id="1.20.5.4130">
    <property type="match status" value="1"/>
</dbReference>
<dbReference type="EnsemblPlants" id="EMT08587">
    <property type="protein sequence ID" value="EMT08587"/>
    <property type="gene ID" value="F775_15460"/>
</dbReference>
<dbReference type="CDD" id="cd14798">
    <property type="entry name" value="RX-CC_like"/>
    <property type="match status" value="1"/>
</dbReference>
<feature type="domain" description="Disease resistance protein winged helix" evidence="9">
    <location>
        <begin position="435"/>
        <end position="503"/>
    </location>
</feature>
<dbReference type="FunFam" id="3.40.50.300:FF:001091">
    <property type="entry name" value="Probable disease resistance protein At1g61300"/>
    <property type="match status" value="1"/>
</dbReference>
<dbReference type="InterPro" id="IPR041118">
    <property type="entry name" value="Rx_N"/>
</dbReference>